<comment type="pathway">
    <text evidence="1">Protein modification; protein glycosylation.</text>
</comment>
<dbReference type="SMART" id="SM00028">
    <property type="entry name" value="TPR"/>
    <property type="match status" value="3"/>
</dbReference>
<dbReference type="Gene3D" id="3.40.50.2000">
    <property type="entry name" value="Glycogen Phosphorylase B"/>
    <property type="match status" value="1"/>
</dbReference>
<sequence>MNANHAHTQNQIPAASGAVELARSQRLSLVDLLHIAETLGAAGQHAAAADLYKNWVAFNDSNPAVHLVYFNYAVALTQAGDRAGAIQALRTCLKFNPQFGPAHVNLGRALEDFGQIGAAVEQWRQYADATSQITPDGLNHRHMVLQNIGRVLEGAGKLEEAETALLQAFSLQPEHAESGQHWASLRQRQCKWPILAPSAHIPARKMLDAMSSLTLSCYSDDPMFQLAKAYRYNKTLVGNRPDLSRFPRRTAKAKVGTGKPLRVGYLSSDLRDHAVGFALCEVLELHDKSSVEIFAYYCGDVRTSDSTQERIKNAVHTWRDIRDIDDVAAATQIIADEIDILIDVNGYTKHARTKIFAYRPAPIIVNFCGYPGSMASPFHQYLITDNHIVPPENEIYYTEKVLRIACDQPLDRKRAIAPRPTRAEVGLPDDAFVYASFNGMQKITAECFGRWMKILAATPGSLLWLLTGDEVANERLRQTAEKSGVSPERLIFAPKATNPNHLARIGLADLFLDTFPYGAHSTAADAITSGLPILTVPGKTFAARFCASIVAAAGIPEMICATPEEYVTRAIAFERDRKSLADVRASLERQRETSVLRDIPALARRLEELFWQMQGEGERGEIPVPDLTNLDIYYEIGAEIALENIEFENEQVHRQRYLDKLAKWHDYSPIPRDKRLWSEPASHAK</sequence>
<dbReference type="PROSITE" id="PS50005">
    <property type="entry name" value="TPR"/>
    <property type="match status" value="1"/>
</dbReference>
<name>A0A5Q0C649_9HYPH</name>
<dbReference type="InterPro" id="IPR019734">
    <property type="entry name" value="TPR_rpt"/>
</dbReference>
<feature type="domain" description="O-GlcNAc transferase C-terminal" evidence="9">
    <location>
        <begin position="421"/>
        <end position="601"/>
    </location>
</feature>
<evidence type="ECO:0000256" key="1">
    <source>
        <dbReference type="ARBA" id="ARBA00004922"/>
    </source>
</evidence>
<dbReference type="EC" id="2.4.1.255" evidence="3"/>
<dbReference type="InterPro" id="IPR011990">
    <property type="entry name" value="TPR-like_helical_dom_sf"/>
</dbReference>
<evidence type="ECO:0000313" key="10">
    <source>
        <dbReference type="EMBL" id="QFY60913.1"/>
    </source>
</evidence>
<evidence type="ECO:0000256" key="7">
    <source>
        <dbReference type="ARBA" id="ARBA00022803"/>
    </source>
</evidence>
<proteinExistence type="inferred from homology"/>
<feature type="domain" description="O-GlcNAc transferase C-terminal" evidence="9">
    <location>
        <begin position="250"/>
        <end position="401"/>
    </location>
</feature>
<organism evidence="10 11">
    <name type="scientific">Rhizobium grahamii</name>
    <dbReference type="NCBI Taxonomy" id="1120045"/>
    <lineage>
        <taxon>Bacteria</taxon>
        <taxon>Pseudomonadati</taxon>
        <taxon>Pseudomonadota</taxon>
        <taxon>Alphaproteobacteria</taxon>
        <taxon>Hyphomicrobiales</taxon>
        <taxon>Rhizobiaceae</taxon>
        <taxon>Rhizobium/Agrobacterium group</taxon>
        <taxon>Rhizobium</taxon>
    </lineage>
</organism>
<evidence type="ECO:0000256" key="3">
    <source>
        <dbReference type="ARBA" id="ARBA00011970"/>
    </source>
</evidence>
<reference evidence="10 11" key="1">
    <citation type="submission" date="2019-08" db="EMBL/GenBank/DDBJ databases">
        <title>Prosopis cineraria nodule microbiome.</title>
        <authorList>
            <person name="Ali R."/>
            <person name="Chaluvadi S.R."/>
            <person name="Wang X."/>
        </authorList>
    </citation>
    <scope>NUCLEOTIDE SEQUENCE [LARGE SCALE GENOMIC DNA]</scope>
    <source>
        <strain evidence="10 11">BG7</strain>
    </source>
</reference>
<evidence type="ECO:0000256" key="2">
    <source>
        <dbReference type="ARBA" id="ARBA00005386"/>
    </source>
</evidence>
<dbReference type="AlphaFoldDB" id="A0A5Q0C649"/>
<protein>
    <recommendedName>
        <fullName evidence="3">protein O-GlcNAc transferase</fullName>
        <ecNumber evidence="3">2.4.1.255</ecNumber>
    </recommendedName>
</protein>
<dbReference type="Gene3D" id="1.25.40.10">
    <property type="entry name" value="Tetratricopeptide repeat domain"/>
    <property type="match status" value="2"/>
</dbReference>
<dbReference type="OrthoDB" id="146908at2"/>
<dbReference type="Proteomes" id="UP000326881">
    <property type="component" value="Chromosome"/>
</dbReference>
<dbReference type="EMBL" id="CP043498">
    <property type="protein sequence ID" value="QFY60913.1"/>
    <property type="molecule type" value="Genomic_DNA"/>
</dbReference>
<dbReference type="GO" id="GO:0097363">
    <property type="term" value="F:protein O-acetylglucosaminyltransferase activity"/>
    <property type="evidence" value="ECO:0007669"/>
    <property type="project" value="UniProtKB-EC"/>
</dbReference>
<keyword evidence="5 10" id="KW-0808">Transferase</keyword>
<feature type="repeat" description="TPR" evidence="8">
    <location>
        <begin position="142"/>
        <end position="175"/>
    </location>
</feature>
<evidence type="ECO:0000313" key="11">
    <source>
        <dbReference type="Proteomes" id="UP000326881"/>
    </source>
</evidence>
<keyword evidence="11" id="KW-1185">Reference proteome</keyword>
<evidence type="ECO:0000256" key="8">
    <source>
        <dbReference type="PROSITE-ProRule" id="PRU00339"/>
    </source>
</evidence>
<dbReference type="KEGG" id="rgr:FZ934_11090"/>
<keyword evidence="6" id="KW-0677">Repeat</keyword>
<dbReference type="InterPro" id="IPR029489">
    <property type="entry name" value="OGT/SEC/SPY_C"/>
</dbReference>
<evidence type="ECO:0000259" key="9">
    <source>
        <dbReference type="Pfam" id="PF13844"/>
    </source>
</evidence>
<accession>A0A5Q0C649</accession>
<dbReference type="RefSeq" id="WP_153271106.1">
    <property type="nucleotide sequence ID" value="NZ_CP043498.1"/>
</dbReference>
<dbReference type="PANTHER" id="PTHR44998">
    <property type="match status" value="1"/>
</dbReference>
<dbReference type="Gene3D" id="3.40.50.11380">
    <property type="match status" value="1"/>
</dbReference>
<evidence type="ECO:0000256" key="4">
    <source>
        <dbReference type="ARBA" id="ARBA00022676"/>
    </source>
</evidence>
<dbReference type="PANTHER" id="PTHR44998:SF1">
    <property type="entry name" value="UDP-N-ACETYLGLUCOSAMINE--PEPTIDE N-ACETYLGLUCOSAMINYLTRANSFERASE 110 KDA SUBUNIT"/>
    <property type="match status" value="1"/>
</dbReference>
<evidence type="ECO:0000256" key="5">
    <source>
        <dbReference type="ARBA" id="ARBA00022679"/>
    </source>
</evidence>
<dbReference type="Pfam" id="PF13181">
    <property type="entry name" value="TPR_8"/>
    <property type="match status" value="2"/>
</dbReference>
<comment type="similarity">
    <text evidence="2">Belongs to the glycosyltransferase 41 family. O-GlcNAc transferase subfamily.</text>
</comment>
<dbReference type="Pfam" id="PF13844">
    <property type="entry name" value="Glyco_transf_41"/>
    <property type="match status" value="2"/>
</dbReference>
<evidence type="ECO:0000256" key="6">
    <source>
        <dbReference type="ARBA" id="ARBA00022737"/>
    </source>
</evidence>
<gene>
    <name evidence="10" type="ORF">FZ934_11090</name>
</gene>
<dbReference type="SUPFAM" id="SSF48452">
    <property type="entry name" value="TPR-like"/>
    <property type="match status" value="1"/>
</dbReference>
<keyword evidence="7 8" id="KW-0802">TPR repeat</keyword>
<keyword evidence="4" id="KW-0328">Glycosyltransferase</keyword>